<protein>
    <submittedName>
        <fullName evidence="5">Acetate kinase</fullName>
        <ecNumber evidence="5">2.7.2.1</ecNumber>
    </submittedName>
</protein>
<accession>A0AAW8AQB9</accession>
<evidence type="ECO:0000256" key="2">
    <source>
        <dbReference type="ARBA" id="ARBA00022741"/>
    </source>
</evidence>
<evidence type="ECO:0000256" key="3">
    <source>
        <dbReference type="ARBA" id="ARBA00022777"/>
    </source>
</evidence>
<dbReference type="Pfam" id="PF00871">
    <property type="entry name" value="Acetate_kinase"/>
    <property type="match status" value="1"/>
</dbReference>
<dbReference type="GO" id="GO:0008776">
    <property type="term" value="F:acetate kinase activity"/>
    <property type="evidence" value="ECO:0007669"/>
    <property type="project" value="UniProtKB-EC"/>
</dbReference>
<evidence type="ECO:0000313" key="6">
    <source>
        <dbReference type="Proteomes" id="UP001244490"/>
    </source>
</evidence>
<proteinExistence type="predicted"/>
<feature type="non-terminal residue" evidence="5">
    <location>
        <position position="77"/>
    </location>
</feature>
<name>A0AAW8AQB9_KLEPN</name>
<keyword evidence="3 5" id="KW-0418">Kinase</keyword>
<keyword evidence="4" id="KW-0067">ATP-binding</keyword>
<dbReference type="AlphaFoldDB" id="A0AAW8AQB9"/>
<reference evidence="5" key="1">
    <citation type="submission" date="2023-07" db="EMBL/GenBank/DDBJ databases">
        <authorList>
            <person name="Peng Z."/>
        </authorList>
    </citation>
    <scope>NUCLEOTIDE SEQUENCE</scope>
    <source>
        <strain evidence="5">KP219</strain>
    </source>
</reference>
<dbReference type="SUPFAM" id="SSF53067">
    <property type="entry name" value="Actin-like ATPase domain"/>
    <property type="match status" value="1"/>
</dbReference>
<dbReference type="Proteomes" id="UP001244490">
    <property type="component" value="Unassembled WGS sequence"/>
</dbReference>
<keyword evidence="1 5" id="KW-0808">Transferase</keyword>
<evidence type="ECO:0000256" key="4">
    <source>
        <dbReference type="ARBA" id="ARBA00022840"/>
    </source>
</evidence>
<dbReference type="InterPro" id="IPR000890">
    <property type="entry name" value="Aliphatic_acid_kin_short-chain"/>
</dbReference>
<dbReference type="EMBL" id="JAUUIA010001138">
    <property type="protein sequence ID" value="MDP0971723.1"/>
    <property type="molecule type" value="Genomic_DNA"/>
</dbReference>
<evidence type="ECO:0000256" key="1">
    <source>
        <dbReference type="ARBA" id="ARBA00022679"/>
    </source>
</evidence>
<dbReference type="PANTHER" id="PTHR21060:SF15">
    <property type="entry name" value="ACETATE KINASE-RELATED"/>
    <property type="match status" value="1"/>
</dbReference>
<dbReference type="EC" id="2.7.2.1" evidence="5"/>
<dbReference type="PANTHER" id="PTHR21060">
    <property type="entry name" value="ACETATE KINASE"/>
    <property type="match status" value="1"/>
</dbReference>
<dbReference type="GO" id="GO:0005524">
    <property type="term" value="F:ATP binding"/>
    <property type="evidence" value="ECO:0007669"/>
    <property type="project" value="UniProtKB-KW"/>
</dbReference>
<sequence>MMGTRAGEMDASVIPYMLESDPSLRNAQDVIDILNKESGVLGVSELSSDMRDLSEAVAKGNPKAILAYEMYVDRLKK</sequence>
<organism evidence="5 6">
    <name type="scientific">Klebsiella pneumoniae</name>
    <dbReference type="NCBI Taxonomy" id="573"/>
    <lineage>
        <taxon>Bacteria</taxon>
        <taxon>Pseudomonadati</taxon>
        <taxon>Pseudomonadota</taxon>
        <taxon>Gammaproteobacteria</taxon>
        <taxon>Enterobacterales</taxon>
        <taxon>Enterobacteriaceae</taxon>
        <taxon>Klebsiella/Raoultella group</taxon>
        <taxon>Klebsiella</taxon>
        <taxon>Klebsiella pneumoniae complex</taxon>
    </lineage>
</organism>
<keyword evidence="2" id="KW-0547">Nucleotide-binding</keyword>
<dbReference type="Gene3D" id="3.30.420.40">
    <property type="match status" value="1"/>
</dbReference>
<evidence type="ECO:0000313" key="5">
    <source>
        <dbReference type="EMBL" id="MDP0971723.1"/>
    </source>
</evidence>
<dbReference type="GO" id="GO:0006083">
    <property type="term" value="P:acetate metabolic process"/>
    <property type="evidence" value="ECO:0007669"/>
    <property type="project" value="TreeGrafter"/>
</dbReference>
<comment type="caution">
    <text evidence="5">The sequence shown here is derived from an EMBL/GenBank/DDBJ whole genome shotgun (WGS) entry which is preliminary data.</text>
</comment>
<gene>
    <name evidence="5" type="ORF">Q6294_32810</name>
</gene>
<dbReference type="InterPro" id="IPR043129">
    <property type="entry name" value="ATPase_NBD"/>
</dbReference>